<dbReference type="AlphaFoldDB" id="A0AAE0TGX2"/>
<dbReference type="InterPro" id="IPR003323">
    <property type="entry name" value="OTU_dom"/>
</dbReference>
<feature type="compositionally biased region" description="Low complexity" evidence="1">
    <location>
        <begin position="521"/>
        <end position="532"/>
    </location>
</feature>
<dbReference type="InterPro" id="IPR002999">
    <property type="entry name" value="Tudor"/>
</dbReference>
<dbReference type="Proteomes" id="UP001195483">
    <property type="component" value="Unassembled WGS sequence"/>
</dbReference>
<feature type="domain" description="OTU" evidence="3">
    <location>
        <begin position="1"/>
        <end position="51"/>
    </location>
</feature>
<reference evidence="4" key="2">
    <citation type="journal article" date="2021" name="Genome Biol. Evol.">
        <title>Developing a high-quality reference genome for a parasitic bivalve with doubly uniparental inheritance (Bivalvia: Unionida).</title>
        <authorList>
            <person name="Smith C.H."/>
        </authorList>
    </citation>
    <scope>NUCLEOTIDE SEQUENCE</scope>
    <source>
        <strain evidence="4">CHS0354</strain>
        <tissue evidence="4">Mantle</tissue>
    </source>
</reference>
<comment type="caution">
    <text evidence="4">The sequence shown here is derived from an EMBL/GenBank/DDBJ whole genome shotgun (WGS) entry which is preliminary data.</text>
</comment>
<dbReference type="SUPFAM" id="SSF63748">
    <property type="entry name" value="Tudor/PWWP/MBT"/>
    <property type="match status" value="1"/>
</dbReference>
<dbReference type="CDD" id="cd20380">
    <property type="entry name" value="Tudor_TDRD13-like"/>
    <property type="match status" value="1"/>
</dbReference>
<dbReference type="PROSITE" id="PS50802">
    <property type="entry name" value="OTU"/>
    <property type="match status" value="1"/>
</dbReference>
<feature type="domain" description="Tudor" evidence="2">
    <location>
        <begin position="175"/>
        <end position="233"/>
    </location>
</feature>
<reference evidence="4" key="3">
    <citation type="submission" date="2023-05" db="EMBL/GenBank/DDBJ databases">
        <authorList>
            <person name="Smith C.H."/>
        </authorList>
    </citation>
    <scope>NUCLEOTIDE SEQUENCE</scope>
    <source>
        <strain evidence="4">CHS0354</strain>
        <tissue evidence="4">Mantle</tissue>
    </source>
</reference>
<dbReference type="InterPro" id="IPR049770">
    <property type="entry name" value="OTU_Tudor"/>
</dbReference>
<proteinExistence type="predicted"/>
<evidence type="ECO:0000259" key="2">
    <source>
        <dbReference type="PROSITE" id="PS50304"/>
    </source>
</evidence>
<evidence type="ECO:0000256" key="1">
    <source>
        <dbReference type="SAM" id="MobiDB-lite"/>
    </source>
</evidence>
<organism evidence="4 5">
    <name type="scientific">Potamilus streckersoni</name>
    <dbReference type="NCBI Taxonomy" id="2493646"/>
    <lineage>
        <taxon>Eukaryota</taxon>
        <taxon>Metazoa</taxon>
        <taxon>Spiralia</taxon>
        <taxon>Lophotrochozoa</taxon>
        <taxon>Mollusca</taxon>
        <taxon>Bivalvia</taxon>
        <taxon>Autobranchia</taxon>
        <taxon>Heteroconchia</taxon>
        <taxon>Palaeoheterodonta</taxon>
        <taxon>Unionida</taxon>
        <taxon>Unionoidea</taxon>
        <taxon>Unionidae</taxon>
        <taxon>Ambleminae</taxon>
        <taxon>Lampsilini</taxon>
        <taxon>Potamilus</taxon>
    </lineage>
</organism>
<gene>
    <name evidence="4" type="ORF">CHS0354_039930</name>
</gene>
<dbReference type="PROSITE" id="PS50304">
    <property type="entry name" value="TUDOR"/>
    <property type="match status" value="1"/>
</dbReference>
<reference evidence="4" key="1">
    <citation type="journal article" date="2021" name="Genome Biol. Evol.">
        <title>A High-Quality Reference Genome for a Parasitic Bivalve with Doubly Uniparental Inheritance (Bivalvia: Unionida).</title>
        <authorList>
            <person name="Smith C.H."/>
        </authorList>
    </citation>
    <scope>NUCLEOTIDE SEQUENCE</scope>
    <source>
        <strain evidence="4">CHS0354</strain>
    </source>
</reference>
<evidence type="ECO:0000313" key="4">
    <source>
        <dbReference type="EMBL" id="KAK3610149.1"/>
    </source>
</evidence>
<accession>A0AAE0TGX2</accession>
<evidence type="ECO:0000313" key="5">
    <source>
        <dbReference type="Proteomes" id="UP001195483"/>
    </source>
</evidence>
<protein>
    <submittedName>
        <fullName evidence="4">Uncharacterized protein</fullName>
    </submittedName>
</protein>
<name>A0AAE0TGX2_9BIVA</name>
<evidence type="ECO:0000259" key="3">
    <source>
        <dbReference type="PROSITE" id="PS50802"/>
    </source>
</evidence>
<keyword evidence="5" id="KW-1185">Reference proteome</keyword>
<dbReference type="EMBL" id="JAEAOA010002325">
    <property type="protein sequence ID" value="KAK3610149.1"/>
    <property type="molecule type" value="Genomic_DNA"/>
</dbReference>
<feature type="region of interest" description="Disordered" evidence="1">
    <location>
        <begin position="512"/>
        <end position="532"/>
    </location>
</feature>
<sequence length="532" mass="60207">MQVLSRMYRRDFLIYELNADHSPVAATNNGFEKKILLCRVDSHHLDSVYPAAFVQNAAVCQSIIYEILYRSVFRLDQELSEAVDLLRDQNKHKRSRLDSFITQTYDITGLGEAQLQRLRDLHISKERHLQRVTPPLPYRIAKALDPDIYRNVELDIWEEERRELSREANLCKETKFSPGDKCQVFDNGCLYHGHIQELAENEGPVLVFIEELGQKRTVPYQSLKPVPAKNNSQFVFYKNYRRRKDMPVSMTAVSKGYTPNIQVTNYQQMAPPVSHQQLQQTDDSYKVNFFTNQTLGHHHPGARSFHMNTMQQVNSMDQAAISSQYPSSPNQQGPRNFSAPPLHHFMQYSSNIGSPVAMYPGYQPSVPIPPPMYTYICVPHLETIQLTQVNLNSQPSQDAMGKDLPHTDMNTLRFFYNLGIEHYRTLMTQTSMWPSSVDLQQITPDQMNGNICSGTASQVTACSMSNYPTAACPPAAFYYTNQTFPTGAPQPCLPAPQGVSSGPGIAYFSGAQPFSLPPPSQMQIQSPSQASH</sequence>